<evidence type="ECO:0000256" key="10">
    <source>
        <dbReference type="SAM" id="Coils"/>
    </source>
</evidence>
<dbReference type="PANTHER" id="PTHR10783:SF104">
    <property type="entry name" value="PHOSPHATE TRANSPORTER PHO1 HOMOLOG 10"/>
    <property type="match status" value="1"/>
</dbReference>
<dbReference type="Pfam" id="PF03124">
    <property type="entry name" value="EXS"/>
    <property type="match status" value="1"/>
</dbReference>
<feature type="region of interest" description="Disordered" evidence="11">
    <location>
        <begin position="149"/>
        <end position="169"/>
    </location>
</feature>
<dbReference type="GO" id="GO:0005802">
    <property type="term" value="C:trans-Golgi network"/>
    <property type="evidence" value="ECO:0007669"/>
    <property type="project" value="TreeGrafter"/>
</dbReference>
<dbReference type="GO" id="GO:0006817">
    <property type="term" value="P:phosphate ion transport"/>
    <property type="evidence" value="ECO:0007669"/>
    <property type="project" value="UniProtKB-KW"/>
</dbReference>
<dbReference type="GO" id="GO:0005886">
    <property type="term" value="C:plasma membrane"/>
    <property type="evidence" value="ECO:0007669"/>
    <property type="project" value="UniProtKB-SubCell"/>
</dbReference>
<reference evidence="15" key="1">
    <citation type="submission" date="2018-11" db="EMBL/GenBank/DDBJ databases">
        <authorList>
            <person name="Grassa J C."/>
        </authorList>
    </citation>
    <scope>NUCLEOTIDE SEQUENCE [LARGE SCALE GENOMIC DNA]</scope>
</reference>
<evidence type="ECO:0000256" key="7">
    <source>
        <dbReference type="ARBA" id="ARBA00022989"/>
    </source>
</evidence>
<evidence type="ECO:0000313" key="15">
    <source>
        <dbReference type="EnsemblPlants" id="cds.evm.model.05.532"/>
    </source>
</evidence>
<evidence type="ECO:0000256" key="4">
    <source>
        <dbReference type="ARBA" id="ARBA00022475"/>
    </source>
</evidence>
<dbReference type="InterPro" id="IPR034092">
    <property type="entry name" value="PHO1_SPX"/>
</dbReference>
<keyword evidence="5" id="KW-0592">Phosphate transport</keyword>
<comment type="function">
    <text evidence="9">May transport inorganic phosphate (Pi).</text>
</comment>
<dbReference type="GO" id="GO:0000822">
    <property type="term" value="F:inositol hexakisphosphate binding"/>
    <property type="evidence" value="ECO:0007669"/>
    <property type="project" value="TreeGrafter"/>
</dbReference>
<dbReference type="InterPro" id="IPR004342">
    <property type="entry name" value="EXS_C"/>
</dbReference>
<dbReference type="GO" id="GO:0016036">
    <property type="term" value="P:cellular response to phosphate starvation"/>
    <property type="evidence" value="ECO:0007669"/>
    <property type="project" value="TreeGrafter"/>
</dbReference>
<accession>A0A803PQT2</accession>
<feature type="domain" description="EXS" evidence="13">
    <location>
        <begin position="525"/>
        <end position="720"/>
    </location>
</feature>
<evidence type="ECO:0000256" key="12">
    <source>
        <dbReference type="SAM" id="Phobius"/>
    </source>
</evidence>
<dbReference type="OrthoDB" id="9970435at2759"/>
<keyword evidence="10" id="KW-0175">Coiled coil</keyword>
<evidence type="ECO:0000256" key="6">
    <source>
        <dbReference type="ARBA" id="ARBA00022692"/>
    </source>
</evidence>
<keyword evidence="7 12" id="KW-1133">Transmembrane helix</keyword>
<feature type="transmembrane region" description="Helical" evidence="12">
    <location>
        <begin position="636"/>
        <end position="659"/>
    </location>
</feature>
<dbReference type="Gramene" id="evm.model.05.532">
    <property type="protein sequence ID" value="cds.evm.model.05.532"/>
    <property type="gene ID" value="evm.TU.05.532"/>
</dbReference>
<feature type="transmembrane region" description="Helical" evidence="12">
    <location>
        <begin position="405"/>
        <end position="426"/>
    </location>
</feature>
<evidence type="ECO:0000256" key="5">
    <source>
        <dbReference type="ARBA" id="ARBA00022592"/>
    </source>
</evidence>
<name>A0A803PQT2_CANSA</name>
<feature type="transmembrane region" description="Helical" evidence="12">
    <location>
        <begin position="588"/>
        <end position="608"/>
    </location>
</feature>
<feature type="coiled-coil region" evidence="10">
    <location>
        <begin position="112"/>
        <end position="139"/>
    </location>
</feature>
<dbReference type="PANTHER" id="PTHR10783">
    <property type="entry name" value="XENOTROPIC AND POLYTROPIC RETROVIRUS RECEPTOR 1-RELATED"/>
    <property type="match status" value="1"/>
</dbReference>
<feature type="compositionally biased region" description="Polar residues" evidence="11">
    <location>
        <begin position="149"/>
        <end position="166"/>
    </location>
</feature>
<dbReference type="Proteomes" id="UP000596661">
    <property type="component" value="Chromosome 5"/>
</dbReference>
<evidence type="ECO:0000256" key="9">
    <source>
        <dbReference type="ARBA" id="ARBA00043939"/>
    </source>
</evidence>
<feature type="transmembrane region" description="Helical" evidence="12">
    <location>
        <begin position="527"/>
        <end position="545"/>
    </location>
</feature>
<feature type="transmembrane region" description="Helical" evidence="12">
    <location>
        <begin position="438"/>
        <end position="460"/>
    </location>
</feature>
<feature type="domain" description="SPX" evidence="14">
    <location>
        <begin position="1"/>
        <end position="266"/>
    </location>
</feature>
<keyword evidence="6 12" id="KW-0812">Transmembrane</keyword>
<comment type="subcellular location">
    <subcellularLocation>
        <location evidence="1">Cell membrane</location>
        <topology evidence="1">Multi-pass membrane protein</topology>
    </subcellularLocation>
</comment>
<feature type="transmembrane region" description="Helical" evidence="12">
    <location>
        <begin position="357"/>
        <end position="380"/>
    </location>
</feature>
<keyword evidence="16" id="KW-1185">Reference proteome</keyword>
<dbReference type="CDD" id="cd14476">
    <property type="entry name" value="SPX_PHO1_like"/>
    <property type="match status" value="1"/>
</dbReference>
<dbReference type="Pfam" id="PF03105">
    <property type="entry name" value="SPX"/>
    <property type="match status" value="1"/>
</dbReference>
<evidence type="ECO:0000313" key="16">
    <source>
        <dbReference type="Proteomes" id="UP000596661"/>
    </source>
</evidence>
<evidence type="ECO:0000256" key="1">
    <source>
        <dbReference type="ARBA" id="ARBA00004651"/>
    </source>
</evidence>
<dbReference type="InterPro" id="IPR004331">
    <property type="entry name" value="SPX_dom"/>
</dbReference>
<evidence type="ECO:0000259" key="13">
    <source>
        <dbReference type="PROSITE" id="PS51380"/>
    </source>
</evidence>
<evidence type="ECO:0000256" key="2">
    <source>
        <dbReference type="ARBA" id="ARBA00009665"/>
    </source>
</evidence>
<dbReference type="OMA" id="NPYTWLF"/>
<organism evidence="15 16">
    <name type="scientific">Cannabis sativa</name>
    <name type="common">Hemp</name>
    <name type="synonym">Marijuana</name>
    <dbReference type="NCBI Taxonomy" id="3483"/>
    <lineage>
        <taxon>Eukaryota</taxon>
        <taxon>Viridiplantae</taxon>
        <taxon>Streptophyta</taxon>
        <taxon>Embryophyta</taxon>
        <taxon>Tracheophyta</taxon>
        <taxon>Spermatophyta</taxon>
        <taxon>Magnoliopsida</taxon>
        <taxon>eudicotyledons</taxon>
        <taxon>Gunneridae</taxon>
        <taxon>Pentapetalae</taxon>
        <taxon>rosids</taxon>
        <taxon>fabids</taxon>
        <taxon>Rosales</taxon>
        <taxon>Cannabaceae</taxon>
        <taxon>Cannabis</taxon>
    </lineage>
</organism>
<evidence type="ECO:0000259" key="14">
    <source>
        <dbReference type="PROSITE" id="PS51382"/>
    </source>
</evidence>
<keyword evidence="3" id="KW-0813">Transport</keyword>
<keyword evidence="8 12" id="KW-0472">Membrane</keyword>
<dbReference type="PROSITE" id="PS51380">
    <property type="entry name" value="EXS"/>
    <property type="match status" value="1"/>
</dbReference>
<comment type="similarity">
    <text evidence="2">Belongs to the SYG1 (TC 2.A.94) family.</text>
</comment>
<evidence type="ECO:0000256" key="11">
    <source>
        <dbReference type="SAM" id="MobiDB-lite"/>
    </source>
</evidence>
<dbReference type="PROSITE" id="PS51382">
    <property type="entry name" value="SPX"/>
    <property type="match status" value="1"/>
</dbReference>
<dbReference type="EnsemblPlants" id="evm.model.05.532">
    <property type="protein sequence ID" value="cds.evm.model.05.532"/>
    <property type="gene ID" value="evm.TU.05.532"/>
</dbReference>
<proteinExistence type="inferred from homology"/>
<feature type="transmembrane region" description="Helical" evidence="12">
    <location>
        <begin position="317"/>
        <end position="337"/>
    </location>
</feature>
<reference evidence="15" key="2">
    <citation type="submission" date="2021-03" db="UniProtKB">
        <authorList>
            <consortium name="EnsemblPlants"/>
        </authorList>
    </citation>
    <scope>IDENTIFICATION</scope>
</reference>
<dbReference type="AlphaFoldDB" id="A0A803PQT2"/>
<keyword evidence="4" id="KW-1003">Cell membrane</keyword>
<evidence type="ECO:0000256" key="8">
    <source>
        <dbReference type="ARBA" id="ARBA00023136"/>
    </source>
</evidence>
<dbReference type="EMBL" id="UZAU01000430">
    <property type="status" value="NOT_ANNOTATED_CDS"/>
    <property type="molecule type" value="Genomic_DNA"/>
</dbReference>
<feature type="transmembrane region" description="Helical" evidence="12">
    <location>
        <begin position="565"/>
        <end position="581"/>
    </location>
</feature>
<sequence>MKFGKEYKKQKVAEWTEAYMDYNGLKHILRNMRAYKQNKHPAMNRTLSGFYRQSSSRYNEEDLENQAIEIKTLQRDGSLQLFETVFIGQPEEGTEFEVTFFRKLDEEFYKANNFYKDKVKGMMDEANQLNKQMESLIALRIRVDKRSVKGSNLNRHNQQEQSQSSGTREKVKVGEVLEHVKINNDPQSPISTTIKGTLKGSKVEDLSYSKGSLRRAEQQLRVAFIEFYHKLYLLKQYSYMNLLAFSKIMKKYEKISSRKASKLYMEVVDNSVLGNSDELIDLLERVETTFIKNFSKSNRSEGMKSLRPKQRRENHTVTFFSGFFSGCTVALLVAIALKIELHNLPTKEEGVQYLQSIFPLYSVFLYAVLHLLMYATNIYFWRRYKINYPFIFGFKRGTELEYRDVYLLSTGLAVLASSAFLANLHLDMDPNTQKLKEVTQLVPLALVTLVLLLIFCPLNILYRASRFFFIRCLFRCILAPLYPVTFSDFFLADQLTSQMQALRSCVLYICYYGLGEYSRRQEKCHTHGLYNTLYFVIAVIPYWLRFMQCIRRLIEGRDKMNGYNALTYLSTIIAVVFRTIYELRKESMTWMVFALISSAVATLVNIYWDIVFDWGLLRRHSKNIYLRDKLIVSHKIVYVLAMVLDILLRVAWMQLVLAFNLHSTHRMGITTTVFSLEIIRRGIWNFFRLENEHLNNVGKYRAFRSLPLPFAYSDDQKEQKDE</sequence>
<evidence type="ECO:0000256" key="3">
    <source>
        <dbReference type="ARBA" id="ARBA00022448"/>
    </source>
</evidence>
<protein>
    <submittedName>
        <fullName evidence="15">Uncharacterized protein</fullName>
    </submittedName>
</protein>